<evidence type="ECO:0000313" key="3">
    <source>
        <dbReference type="Proteomes" id="UP001176961"/>
    </source>
</evidence>
<evidence type="ECO:0000256" key="1">
    <source>
        <dbReference type="SAM" id="MobiDB-lite"/>
    </source>
</evidence>
<dbReference type="Proteomes" id="UP001176961">
    <property type="component" value="Unassembled WGS sequence"/>
</dbReference>
<feature type="region of interest" description="Disordered" evidence="1">
    <location>
        <begin position="1"/>
        <end position="70"/>
    </location>
</feature>
<feature type="compositionally biased region" description="Basic and acidic residues" evidence="1">
    <location>
        <begin position="115"/>
        <end position="131"/>
    </location>
</feature>
<dbReference type="AlphaFoldDB" id="A0AA36DLV9"/>
<proteinExistence type="predicted"/>
<reference evidence="2" key="1">
    <citation type="submission" date="2023-07" db="EMBL/GenBank/DDBJ databases">
        <authorList>
            <consortium name="CYATHOMIX"/>
        </authorList>
    </citation>
    <scope>NUCLEOTIDE SEQUENCE</scope>
    <source>
        <strain evidence="2">N/A</strain>
    </source>
</reference>
<dbReference type="EMBL" id="CATQJL010000001">
    <property type="protein sequence ID" value="CAJ0589200.1"/>
    <property type="molecule type" value="Genomic_DNA"/>
</dbReference>
<feature type="region of interest" description="Disordered" evidence="1">
    <location>
        <begin position="97"/>
        <end position="131"/>
    </location>
</feature>
<feature type="compositionally biased region" description="Basic residues" evidence="1">
    <location>
        <begin position="43"/>
        <end position="60"/>
    </location>
</feature>
<keyword evidence="3" id="KW-1185">Reference proteome</keyword>
<protein>
    <submittedName>
        <fullName evidence="2">Uncharacterized protein</fullName>
    </submittedName>
</protein>
<organism evidence="2 3">
    <name type="scientific">Cylicocyclus nassatus</name>
    <name type="common">Nematode worm</name>
    <dbReference type="NCBI Taxonomy" id="53992"/>
    <lineage>
        <taxon>Eukaryota</taxon>
        <taxon>Metazoa</taxon>
        <taxon>Ecdysozoa</taxon>
        <taxon>Nematoda</taxon>
        <taxon>Chromadorea</taxon>
        <taxon>Rhabditida</taxon>
        <taxon>Rhabditina</taxon>
        <taxon>Rhabditomorpha</taxon>
        <taxon>Strongyloidea</taxon>
        <taxon>Strongylidae</taxon>
        <taxon>Cylicocyclus</taxon>
    </lineage>
</organism>
<accession>A0AA36DLV9</accession>
<gene>
    <name evidence="2" type="ORF">CYNAS_LOCUS1183</name>
</gene>
<evidence type="ECO:0000313" key="2">
    <source>
        <dbReference type="EMBL" id="CAJ0589200.1"/>
    </source>
</evidence>
<name>A0AA36DLV9_CYLNA</name>
<feature type="compositionally biased region" description="Basic residues" evidence="1">
    <location>
        <begin position="97"/>
        <end position="114"/>
    </location>
</feature>
<comment type="caution">
    <text evidence="2">The sequence shown here is derived from an EMBL/GenBank/DDBJ whole genome shotgun (WGS) entry which is preliminary data.</text>
</comment>
<sequence length="131" mass="14889">MLPAVSTPPLLEDRTVDSKSSTNAGAVYYKGKRKPLMKEGIKRSKMKRTTKTARSKKPLKAKTSARPPKAVLPTRIHDVSNRVIIPPAKMKIRALKRVTTSRKKLRKTKKKKVMRKEIGRMEVGRTEKKDL</sequence>
<feature type="non-terminal residue" evidence="2">
    <location>
        <position position="131"/>
    </location>
</feature>